<feature type="compositionally biased region" description="Basic and acidic residues" evidence="1">
    <location>
        <begin position="105"/>
        <end position="119"/>
    </location>
</feature>
<dbReference type="InterPro" id="IPR010897">
    <property type="entry name" value="Spore_II_P"/>
</dbReference>
<dbReference type="Proteomes" id="UP000261231">
    <property type="component" value="Unassembled WGS sequence"/>
</dbReference>
<name>A0A3E2XPM5_9FIRM</name>
<reference evidence="2 3" key="1">
    <citation type="submission" date="2018-08" db="EMBL/GenBank/DDBJ databases">
        <title>A genome reference for cultivated species of the human gut microbiota.</title>
        <authorList>
            <person name="Zou Y."/>
            <person name="Xue W."/>
            <person name="Luo G."/>
        </authorList>
    </citation>
    <scope>NUCLEOTIDE SEQUENCE [LARGE SCALE GENOMIC DNA]</scope>
    <source>
        <strain evidence="2 3">AM28-39</strain>
    </source>
</reference>
<proteinExistence type="predicted"/>
<evidence type="ECO:0000313" key="2">
    <source>
        <dbReference type="EMBL" id="RGC50469.1"/>
    </source>
</evidence>
<dbReference type="Pfam" id="PF07454">
    <property type="entry name" value="SpoIIP"/>
    <property type="match status" value="1"/>
</dbReference>
<feature type="region of interest" description="Disordered" evidence="1">
    <location>
        <begin position="102"/>
        <end position="125"/>
    </location>
</feature>
<dbReference type="EMBL" id="QVFD01000002">
    <property type="protein sequence ID" value="RGC50469.1"/>
    <property type="molecule type" value="Genomic_DNA"/>
</dbReference>
<evidence type="ECO:0000256" key="1">
    <source>
        <dbReference type="SAM" id="MobiDB-lite"/>
    </source>
</evidence>
<dbReference type="AlphaFoldDB" id="A0A3E2XPM5"/>
<keyword evidence="3" id="KW-1185">Reference proteome</keyword>
<comment type="caution">
    <text evidence="2">The sequence shown here is derived from an EMBL/GenBank/DDBJ whole genome shotgun (WGS) entry which is preliminary data.</text>
</comment>
<dbReference type="NCBIfam" id="TIGR02867">
    <property type="entry name" value="spore_II_P"/>
    <property type="match status" value="1"/>
</dbReference>
<sequence length="394" mass="43789">MKLKRTGLVRVGAWILTGLLAADIGLQLGGVEIGSKWEWREMGRRFSERLLKGAVNQANLAAFYYDGKQKKYRVAEYMPSPEDLEAVAEENTAVLLEDMAGENSEAVRKAQEDSERAETESEAGTEYVETLAGVPTGEIYSEKALMDYDFLLGHFYTVDPTTLANSKLINGTDLLQKDLTIDLDGAEPKILIYHTHSQEGYADSEAGNADDTVVGVGEQLKKVLEEKYHVAVCHDLSVYDMQDGKEDRNKAYSQAAVAVQNLLDEHPSIEVTIDLHRDGVPDNVHLETEINGKKTAKIMFLNGLCRNSNGDVNDFAQNPNLSDNLAFSLQLQLKAKAYFPELVRHIYLRAYRYNLHFKPRSLLVEVGAQNNTVAEAKNAMEPLADILYAVLSGK</sequence>
<evidence type="ECO:0000313" key="3">
    <source>
        <dbReference type="Proteomes" id="UP000261231"/>
    </source>
</evidence>
<organism evidence="2 3">
    <name type="scientific">Coprococcus catus</name>
    <dbReference type="NCBI Taxonomy" id="116085"/>
    <lineage>
        <taxon>Bacteria</taxon>
        <taxon>Bacillati</taxon>
        <taxon>Bacillota</taxon>
        <taxon>Clostridia</taxon>
        <taxon>Lachnospirales</taxon>
        <taxon>Lachnospiraceae</taxon>
        <taxon>Coprococcus</taxon>
    </lineage>
</organism>
<protein>
    <submittedName>
        <fullName evidence="2">Stage II sporulation protein P</fullName>
    </submittedName>
</protein>
<dbReference type="OrthoDB" id="1633470at2"/>
<accession>A0A3E2XPM5</accession>
<gene>
    <name evidence="2" type="ORF">DW747_03610</name>
</gene>
<dbReference type="RefSeq" id="WP_015514603.1">
    <property type="nucleotide sequence ID" value="NZ_JAJCNA010000010.1"/>
</dbReference>